<dbReference type="EMBL" id="GBRH01236030">
    <property type="protein sequence ID" value="JAD61865.1"/>
    <property type="molecule type" value="Transcribed_RNA"/>
</dbReference>
<dbReference type="AlphaFoldDB" id="A0A0A9BKW2"/>
<reference evidence="1" key="1">
    <citation type="submission" date="2014-09" db="EMBL/GenBank/DDBJ databases">
        <authorList>
            <person name="Magalhaes I.L.F."/>
            <person name="Oliveira U."/>
            <person name="Santos F.R."/>
            <person name="Vidigal T.H.D.A."/>
            <person name="Brescovit A.D."/>
            <person name="Santos A.J."/>
        </authorList>
    </citation>
    <scope>NUCLEOTIDE SEQUENCE</scope>
    <source>
        <tissue evidence="1">Shoot tissue taken approximately 20 cm above the soil surface</tissue>
    </source>
</reference>
<reference evidence="1" key="2">
    <citation type="journal article" date="2015" name="Data Brief">
        <title>Shoot transcriptome of the giant reed, Arundo donax.</title>
        <authorList>
            <person name="Barrero R.A."/>
            <person name="Guerrero F.D."/>
            <person name="Moolhuijzen P."/>
            <person name="Goolsby J.A."/>
            <person name="Tidwell J."/>
            <person name="Bellgard S.E."/>
            <person name="Bellgard M.I."/>
        </authorList>
    </citation>
    <scope>NUCLEOTIDE SEQUENCE</scope>
    <source>
        <tissue evidence="1">Shoot tissue taken approximately 20 cm above the soil surface</tissue>
    </source>
</reference>
<proteinExistence type="predicted"/>
<evidence type="ECO:0000313" key="1">
    <source>
        <dbReference type="EMBL" id="JAD61865.1"/>
    </source>
</evidence>
<protein>
    <submittedName>
        <fullName evidence="1">Uncharacterized protein</fullName>
    </submittedName>
</protein>
<name>A0A0A9BKW2_ARUDO</name>
<accession>A0A0A9BKW2</accession>
<sequence>MGKPCVRCTWGTLRTRRGCCWNH</sequence>
<organism evidence="1">
    <name type="scientific">Arundo donax</name>
    <name type="common">Giant reed</name>
    <name type="synonym">Donax arundinaceus</name>
    <dbReference type="NCBI Taxonomy" id="35708"/>
    <lineage>
        <taxon>Eukaryota</taxon>
        <taxon>Viridiplantae</taxon>
        <taxon>Streptophyta</taxon>
        <taxon>Embryophyta</taxon>
        <taxon>Tracheophyta</taxon>
        <taxon>Spermatophyta</taxon>
        <taxon>Magnoliopsida</taxon>
        <taxon>Liliopsida</taxon>
        <taxon>Poales</taxon>
        <taxon>Poaceae</taxon>
        <taxon>PACMAD clade</taxon>
        <taxon>Arundinoideae</taxon>
        <taxon>Arundineae</taxon>
        <taxon>Arundo</taxon>
    </lineage>
</organism>